<evidence type="ECO:0000256" key="1">
    <source>
        <dbReference type="ARBA" id="ARBA00022737"/>
    </source>
</evidence>
<dbReference type="Gene3D" id="1.25.40.10">
    <property type="entry name" value="Tetratricopeptide repeat domain"/>
    <property type="match status" value="3"/>
</dbReference>
<dbReference type="eggNOG" id="COG0457">
    <property type="taxonomic scope" value="Bacteria"/>
</dbReference>
<reference evidence="4 5" key="1">
    <citation type="journal article" date="2010" name="Stand. Genomic Sci.">
        <title>Complete genome sequence of Brachyspira murdochii type strain (56-150).</title>
        <authorList>
            <person name="Pati A."/>
            <person name="Sikorski J."/>
            <person name="Gronow S."/>
            <person name="Munk C."/>
            <person name="Lapidus A."/>
            <person name="Copeland A."/>
            <person name="Glavina Del Tio T."/>
            <person name="Nolan M."/>
            <person name="Lucas S."/>
            <person name="Chen F."/>
            <person name="Tice H."/>
            <person name="Cheng J.F."/>
            <person name="Han C."/>
            <person name="Detter J.C."/>
            <person name="Bruce D."/>
            <person name="Tapia R."/>
            <person name="Goodwin L."/>
            <person name="Pitluck S."/>
            <person name="Liolios K."/>
            <person name="Ivanova N."/>
            <person name="Mavromatis K."/>
            <person name="Mikhailova N."/>
            <person name="Chen A."/>
            <person name="Palaniappan K."/>
            <person name="Land M."/>
            <person name="Hauser L."/>
            <person name="Chang Y.J."/>
            <person name="Jeffries C.D."/>
            <person name="Spring S."/>
            <person name="Rohde M."/>
            <person name="Goker M."/>
            <person name="Bristow J."/>
            <person name="Eisen J.A."/>
            <person name="Markowitz V."/>
            <person name="Hugenholtz P."/>
            <person name="Kyrpides N.C."/>
            <person name="Klenk H.P."/>
        </authorList>
    </citation>
    <scope>NUCLEOTIDE SEQUENCE [LARGE SCALE GENOMIC DNA]</scope>
    <source>
        <strain evidence="5">ATCC 51284 / DSM 12563 / 56-150</strain>
    </source>
</reference>
<dbReference type="SMART" id="SM00028">
    <property type="entry name" value="TPR"/>
    <property type="match status" value="7"/>
</dbReference>
<dbReference type="InterPro" id="IPR019734">
    <property type="entry name" value="TPR_rpt"/>
</dbReference>
<keyword evidence="1" id="KW-0677">Repeat</keyword>
<dbReference type="SUPFAM" id="SSF48439">
    <property type="entry name" value="Protein prenylyltransferase"/>
    <property type="match status" value="1"/>
</dbReference>
<dbReference type="AlphaFoldDB" id="D5U9S9"/>
<feature type="repeat" description="TPR" evidence="3">
    <location>
        <begin position="204"/>
        <end position="237"/>
    </location>
</feature>
<dbReference type="OrthoDB" id="9789634at2"/>
<dbReference type="PROSITE" id="PS50293">
    <property type="entry name" value="TPR_REGION"/>
    <property type="match status" value="4"/>
</dbReference>
<sequence>MEIIKYLFTKHIEKCRNILNEINTDAEELKNYADKANDFLNTIDMENYTSFNEFNKYIENLNSSFTADIYINKLETFSYNENFVNDIYKHSAKYLKSLDKLISLSKEDFESYKTELYKHRGDVETDLNLYDEAIEDYKKALELNPNYIEAKKALEEADRKLKEYNLNKSFDNYYIEGVNYYNKKQFEDALKTLNKAIELDPNKAKAYLYRGVSQLVMGRNEEAIKDFDKAIELDPNYPKFYLYRGHSKNLLKKYEEAVKDFDKAIELDSNYAKAYMYRGVSKLGLNKYEEAIKDFDKTIELNPNYIDAYYHRGLSKLGLNQNDEGIEDFDKIAELNPDNSFVYFVRGNIKKSLNKDEEALKDFQKYEELEKQNSQI</sequence>
<dbReference type="Pfam" id="PF13181">
    <property type="entry name" value="TPR_8"/>
    <property type="match status" value="2"/>
</dbReference>
<evidence type="ECO:0000313" key="5">
    <source>
        <dbReference type="Proteomes" id="UP000001915"/>
    </source>
</evidence>
<accession>D5U9S9</accession>
<gene>
    <name evidence="4" type="ordered locus">Bmur_1362</name>
</gene>
<dbReference type="Proteomes" id="UP000001915">
    <property type="component" value="Chromosome"/>
</dbReference>
<feature type="repeat" description="TPR" evidence="3">
    <location>
        <begin position="272"/>
        <end position="305"/>
    </location>
</feature>
<dbReference type="Pfam" id="PF07719">
    <property type="entry name" value="TPR_2"/>
    <property type="match status" value="1"/>
</dbReference>
<organism evidence="4 5">
    <name type="scientific">Brachyspira murdochii (strain ATCC 51284 / DSM 12563 / 56-150)</name>
    <name type="common">Serpulina murdochii</name>
    <dbReference type="NCBI Taxonomy" id="526224"/>
    <lineage>
        <taxon>Bacteria</taxon>
        <taxon>Pseudomonadati</taxon>
        <taxon>Spirochaetota</taxon>
        <taxon>Spirochaetia</taxon>
        <taxon>Brachyspirales</taxon>
        <taxon>Brachyspiraceae</taxon>
        <taxon>Brachyspira</taxon>
    </lineage>
</organism>
<feature type="repeat" description="TPR" evidence="3">
    <location>
        <begin position="114"/>
        <end position="147"/>
    </location>
</feature>
<feature type="repeat" description="TPR" evidence="3">
    <location>
        <begin position="238"/>
        <end position="271"/>
    </location>
</feature>
<evidence type="ECO:0000256" key="2">
    <source>
        <dbReference type="ARBA" id="ARBA00022803"/>
    </source>
</evidence>
<dbReference type="Pfam" id="PF00515">
    <property type="entry name" value="TPR_1"/>
    <property type="match status" value="4"/>
</dbReference>
<dbReference type="PANTHER" id="PTHR44943">
    <property type="entry name" value="CELLULOSE SYNTHASE OPERON PROTEIN C"/>
    <property type="match status" value="1"/>
</dbReference>
<dbReference type="HOGENOM" id="CLU_003728_2_4_12"/>
<dbReference type="InterPro" id="IPR011990">
    <property type="entry name" value="TPR-like_helical_dom_sf"/>
</dbReference>
<keyword evidence="2 3" id="KW-0802">TPR repeat</keyword>
<protein>
    <submittedName>
        <fullName evidence="4">TPR repeat-containing protein</fullName>
    </submittedName>
</protein>
<dbReference type="RefSeq" id="WP_013113871.1">
    <property type="nucleotide sequence ID" value="NC_014150.1"/>
</dbReference>
<proteinExistence type="predicted"/>
<feature type="repeat" description="TPR" evidence="3">
    <location>
        <begin position="170"/>
        <end position="203"/>
    </location>
</feature>
<dbReference type="EMBL" id="CP001959">
    <property type="protein sequence ID" value="ADG71452.1"/>
    <property type="molecule type" value="Genomic_DNA"/>
</dbReference>
<evidence type="ECO:0000256" key="3">
    <source>
        <dbReference type="PROSITE-ProRule" id="PRU00339"/>
    </source>
</evidence>
<dbReference type="PROSITE" id="PS50005">
    <property type="entry name" value="TPR"/>
    <property type="match status" value="6"/>
</dbReference>
<feature type="repeat" description="TPR" evidence="3">
    <location>
        <begin position="306"/>
        <end position="339"/>
    </location>
</feature>
<dbReference type="PANTHER" id="PTHR44943:SF8">
    <property type="entry name" value="TPR REPEAT-CONTAINING PROTEIN MJ0263"/>
    <property type="match status" value="1"/>
</dbReference>
<dbReference type="InterPro" id="IPR013105">
    <property type="entry name" value="TPR_2"/>
</dbReference>
<evidence type="ECO:0000313" key="4">
    <source>
        <dbReference type="EMBL" id="ADG71452.1"/>
    </source>
</evidence>
<dbReference type="InterPro" id="IPR051685">
    <property type="entry name" value="Ycf3/AcsC/BcsC/TPR_MFPF"/>
</dbReference>
<dbReference type="KEGG" id="brm:Bmur_1362"/>
<dbReference type="STRING" id="526224.Bmur_1362"/>
<name>D5U9S9_BRAM5</name>